<dbReference type="InterPro" id="IPR012340">
    <property type="entry name" value="NA-bd_OB-fold"/>
</dbReference>
<dbReference type="Proteomes" id="UP001576780">
    <property type="component" value="Unassembled WGS sequence"/>
</dbReference>
<sequence length="121" mass="14103">MFRFFKTLDSLFYPVGDRLFVLDVSRLQENERLQFKYDHNKKLVAIQKIKLSSFEEPMEAIAETDILPGAFGRVFYQGRSWKACCEEQIKITKEQPVLVTAKHELTLLVIPADNSYQSSRL</sequence>
<reference evidence="1 2" key="1">
    <citation type="submission" date="2024-09" db="EMBL/GenBank/DDBJ databases">
        <title>Floridaenema gen nov. (Aerosakkonemataceae, Aerosakkonematales ord. nov., Cyanobacteria) from benthic tropical and subtropical fresh waters, with the description of four new species.</title>
        <authorList>
            <person name="Moretto J.A."/>
            <person name="Berthold D.E."/>
            <person name="Lefler F.W."/>
            <person name="Huang I.-S."/>
            <person name="Laughinghouse H. IV."/>
        </authorList>
    </citation>
    <scope>NUCLEOTIDE SEQUENCE [LARGE SCALE GENOMIC DNA]</scope>
    <source>
        <strain evidence="1 2">BLCC-F167</strain>
    </source>
</reference>
<comment type="caution">
    <text evidence="1">The sequence shown here is derived from an EMBL/GenBank/DDBJ whole genome shotgun (WGS) entry which is preliminary data.</text>
</comment>
<name>A0ABV4WTM8_9CYAN</name>
<dbReference type="RefSeq" id="WP_413280771.1">
    <property type="nucleotide sequence ID" value="NZ_JBHFNT010000250.1"/>
</dbReference>
<accession>A0ABV4WTM8</accession>
<evidence type="ECO:0000313" key="1">
    <source>
        <dbReference type="EMBL" id="MFB2838459.1"/>
    </source>
</evidence>
<organism evidence="1 2">
    <name type="scientific">Floridaenema evergladense BLCC-F167</name>
    <dbReference type="NCBI Taxonomy" id="3153639"/>
    <lineage>
        <taxon>Bacteria</taxon>
        <taxon>Bacillati</taxon>
        <taxon>Cyanobacteriota</taxon>
        <taxon>Cyanophyceae</taxon>
        <taxon>Oscillatoriophycideae</taxon>
        <taxon>Aerosakkonematales</taxon>
        <taxon>Aerosakkonemataceae</taxon>
        <taxon>Floridanema</taxon>
        <taxon>Floridanema evergladense</taxon>
    </lineage>
</organism>
<dbReference type="EMBL" id="JBHFNT010000250">
    <property type="protein sequence ID" value="MFB2838459.1"/>
    <property type="molecule type" value="Genomic_DNA"/>
</dbReference>
<protein>
    <recommendedName>
        <fullName evidence="3">NfeD-like C-terminal domain-containing protein</fullName>
    </recommendedName>
</protein>
<evidence type="ECO:0008006" key="3">
    <source>
        <dbReference type="Google" id="ProtNLM"/>
    </source>
</evidence>
<gene>
    <name evidence="1" type="ORF">ACE1CA_28535</name>
</gene>
<proteinExistence type="predicted"/>
<keyword evidence="2" id="KW-1185">Reference proteome</keyword>
<dbReference type="Gene3D" id="2.40.50.140">
    <property type="entry name" value="Nucleic acid-binding proteins"/>
    <property type="match status" value="1"/>
</dbReference>
<evidence type="ECO:0000313" key="2">
    <source>
        <dbReference type="Proteomes" id="UP001576780"/>
    </source>
</evidence>